<dbReference type="Proteomes" id="UP000263486">
    <property type="component" value="Unassembled WGS sequence"/>
</dbReference>
<dbReference type="PANTHER" id="PTHR34477:SF1">
    <property type="entry name" value="UPF0213 PROTEIN YHBQ"/>
    <property type="match status" value="1"/>
</dbReference>
<dbReference type="PROSITE" id="PS50164">
    <property type="entry name" value="GIY_YIG"/>
    <property type="match status" value="1"/>
</dbReference>
<keyword evidence="4" id="KW-1185">Reference proteome</keyword>
<protein>
    <submittedName>
        <fullName evidence="3">GIY-YIG nuclease family protein</fullName>
    </submittedName>
</protein>
<dbReference type="PANTHER" id="PTHR34477">
    <property type="entry name" value="UPF0213 PROTEIN YHBQ"/>
    <property type="match status" value="1"/>
</dbReference>
<dbReference type="RefSeq" id="WP_114642301.1">
    <property type="nucleotide sequence ID" value="NZ_JAACIO010000012.1"/>
</dbReference>
<reference evidence="3 4" key="1">
    <citation type="submission" date="2018-08" db="EMBL/GenBank/DDBJ databases">
        <title>Draft genome sequence of Psychrilyobacter sp. strain SD5 isolated from Black Sea water.</title>
        <authorList>
            <person name="Yadav S."/>
            <person name="Villanueva L."/>
            <person name="Damste J.S.S."/>
        </authorList>
    </citation>
    <scope>NUCLEOTIDE SEQUENCE [LARGE SCALE GENOMIC DNA]</scope>
    <source>
        <strain evidence="3 4">SD5</strain>
    </source>
</reference>
<evidence type="ECO:0000313" key="3">
    <source>
        <dbReference type="EMBL" id="REI41324.1"/>
    </source>
</evidence>
<dbReference type="Pfam" id="PF01541">
    <property type="entry name" value="GIY-YIG"/>
    <property type="match status" value="1"/>
</dbReference>
<gene>
    <name evidence="3" type="ORF">DYH56_07875</name>
</gene>
<proteinExistence type="inferred from homology"/>
<comment type="caution">
    <text evidence="3">The sequence shown here is derived from an EMBL/GenBank/DDBJ whole genome shotgun (WGS) entry which is preliminary data.</text>
</comment>
<dbReference type="InterPro" id="IPR050190">
    <property type="entry name" value="UPF0213_domain"/>
</dbReference>
<dbReference type="SUPFAM" id="SSF82771">
    <property type="entry name" value="GIY-YIG endonuclease"/>
    <property type="match status" value="1"/>
</dbReference>
<feature type="domain" description="GIY-YIG" evidence="2">
    <location>
        <begin position="1"/>
        <end position="75"/>
    </location>
</feature>
<name>A0ABX9KH58_9FUSO</name>
<evidence type="ECO:0000313" key="4">
    <source>
        <dbReference type="Proteomes" id="UP000263486"/>
    </source>
</evidence>
<comment type="similarity">
    <text evidence="1">Belongs to the UPF0213 family.</text>
</comment>
<dbReference type="InterPro" id="IPR035901">
    <property type="entry name" value="GIY-YIG_endonuc_sf"/>
</dbReference>
<dbReference type="CDD" id="cd10456">
    <property type="entry name" value="GIY-YIG_UPF0213"/>
    <property type="match status" value="1"/>
</dbReference>
<dbReference type="EMBL" id="QUAJ01000011">
    <property type="protein sequence ID" value="REI41324.1"/>
    <property type="molecule type" value="Genomic_DNA"/>
</dbReference>
<organism evidence="3 4">
    <name type="scientific">Psychrilyobacter piezotolerans</name>
    <dbReference type="NCBI Taxonomy" id="2293438"/>
    <lineage>
        <taxon>Bacteria</taxon>
        <taxon>Fusobacteriati</taxon>
        <taxon>Fusobacteriota</taxon>
        <taxon>Fusobacteriia</taxon>
        <taxon>Fusobacteriales</taxon>
        <taxon>Fusobacteriaceae</taxon>
        <taxon>Psychrilyobacter</taxon>
    </lineage>
</organism>
<evidence type="ECO:0000259" key="2">
    <source>
        <dbReference type="PROSITE" id="PS50164"/>
    </source>
</evidence>
<evidence type="ECO:0000256" key="1">
    <source>
        <dbReference type="ARBA" id="ARBA00007435"/>
    </source>
</evidence>
<accession>A0ABX9KH58</accession>
<dbReference type="InterPro" id="IPR000305">
    <property type="entry name" value="GIY-YIG_endonuc"/>
</dbReference>
<sequence>MYFVYMLGCGDGSVYTGITNDVEKRMEAHRRGEGAKYTRGRGPFELFSLWETKTKSQACRVEYFIKKHTKKKKVLFYTDREYLARLIYEEKGIEIKKLS</sequence>
<dbReference type="Gene3D" id="3.40.1440.10">
    <property type="entry name" value="GIY-YIG endonuclease"/>
    <property type="match status" value="1"/>
</dbReference>